<dbReference type="InterPro" id="IPR005158">
    <property type="entry name" value="BTAD"/>
</dbReference>
<comment type="similarity">
    <text evidence="1">Belongs to the AfsR/DnrI/RedD regulatory family.</text>
</comment>
<evidence type="ECO:0000259" key="4">
    <source>
        <dbReference type="PROSITE" id="PS51755"/>
    </source>
</evidence>
<dbReference type="EMBL" id="JBHSRF010000030">
    <property type="protein sequence ID" value="MFC6083558.1"/>
    <property type="molecule type" value="Genomic_DNA"/>
</dbReference>
<sequence>MAVLGPVEVRRDGARLVVPSGKTTEVLVRLALDAGVLVRAERLIEDLWSDQAGGVARNTLQSKVSKLRRVLGDPGLVTGGGAGYTLAVDPGRVDALEVLRLAESAASLRHAGDPAAAVRACATALAMFRGELLPGAGDGAWLAPHRARLEEARLRLTEDHLAARCDLGAAGELIGELEGLVEAHPLREGLWKLLITALYRAGRQADALAAYRRVQRRLSDELGLDPGAELRALEQRILRHDVSAAGPARGDVSAAGPVRGNLPGLSASLIGRDADLAAVGRLLGDQRLVTVAGPAGVGKTRLAIEVARGCGAPGGAWLVRLESTRPGASLWQSVGEAFGVSAATEAMVLDRLRGSGLLLVLDNCEHLVETLPEAVGRMVSAAPGLRVLATSQVPLGMDGEAVYPLEPLTIADSVELFTRRAARQRRSFRLDAGTGPVVEAVCRSLDGLPLAIELAAARAKVLSVQEIARRLDDRFTLLTDPTSHRPPRRRTLWAAIAWSYDLLFPDDQRGLWAFACFSDGAPLPAVEDVLAALGVPPASAVDVVTRLADRSLVGVDAGPGGTVRYRLLDSVRAFCLDKLNEAGMADAALGAHAAWFAAAADRAGRGARGSEQAGHLALVRTERANIDAALTWAGTHDPPLGLRIAGGLGWSWAILGAGPDAARRVRAALTSAGTAAPARDRANALLLAGFLEASGGDLDLATADIEQAARVAGDEQRAVGRLYLSFVRSQQGRAEDALVLLAGCRADFRRLGRVWEEGASWLLSAWAEIALGATDRGKAACDEALRLLGPLGDQWALNHLEAMLGGLAQAEHRFADATAHLRRAADATHKLGFAAAEAHHLAGLGRAQHQSGDHRAAIATLERAIETAHATGDLRTVAAAGLRLGRVLRSAGERRPAREVVRSARSWYAAAGGGDAAVPAEYVLAALDADDGAPHAVERLSAVVAAARHVHDAETEVLALDALAHLHAEQGRTGDARAALDAADLVMPAARHLVTDGERIDRDRARSLLGAAGP</sequence>
<dbReference type="InterPro" id="IPR036388">
    <property type="entry name" value="WH-like_DNA-bd_sf"/>
</dbReference>
<organism evidence="5 6">
    <name type="scientific">Sphaerisporangium aureirubrum</name>
    <dbReference type="NCBI Taxonomy" id="1544736"/>
    <lineage>
        <taxon>Bacteria</taxon>
        <taxon>Bacillati</taxon>
        <taxon>Actinomycetota</taxon>
        <taxon>Actinomycetes</taxon>
        <taxon>Streptosporangiales</taxon>
        <taxon>Streptosporangiaceae</taxon>
        <taxon>Sphaerisporangium</taxon>
    </lineage>
</organism>
<dbReference type="Gene3D" id="1.10.10.10">
    <property type="entry name" value="Winged helix-like DNA-binding domain superfamily/Winged helix DNA-binding domain"/>
    <property type="match status" value="1"/>
</dbReference>
<protein>
    <submittedName>
        <fullName evidence="5">BTAD domain-containing putative transcriptional regulator</fullName>
    </submittedName>
</protein>
<dbReference type="InterPro" id="IPR016032">
    <property type="entry name" value="Sig_transdc_resp-reg_C-effctor"/>
</dbReference>
<dbReference type="Proteomes" id="UP001596137">
    <property type="component" value="Unassembled WGS sequence"/>
</dbReference>
<feature type="DNA-binding region" description="OmpR/PhoB-type" evidence="3">
    <location>
        <begin position="1"/>
        <end position="88"/>
    </location>
</feature>
<reference evidence="6" key="1">
    <citation type="journal article" date="2019" name="Int. J. Syst. Evol. Microbiol.">
        <title>The Global Catalogue of Microorganisms (GCM) 10K type strain sequencing project: providing services to taxonomists for standard genome sequencing and annotation.</title>
        <authorList>
            <consortium name="The Broad Institute Genomics Platform"/>
            <consortium name="The Broad Institute Genome Sequencing Center for Infectious Disease"/>
            <person name="Wu L."/>
            <person name="Ma J."/>
        </authorList>
    </citation>
    <scope>NUCLEOTIDE SEQUENCE [LARGE SCALE GENOMIC DNA]</scope>
    <source>
        <strain evidence="6">JCM 30346</strain>
    </source>
</reference>
<evidence type="ECO:0000256" key="2">
    <source>
        <dbReference type="ARBA" id="ARBA00023125"/>
    </source>
</evidence>
<dbReference type="InterPro" id="IPR027417">
    <property type="entry name" value="P-loop_NTPase"/>
</dbReference>
<dbReference type="PRINTS" id="PR00364">
    <property type="entry name" value="DISEASERSIST"/>
</dbReference>
<feature type="domain" description="OmpR/PhoB-type" evidence="4">
    <location>
        <begin position="1"/>
        <end position="88"/>
    </location>
</feature>
<evidence type="ECO:0000256" key="1">
    <source>
        <dbReference type="ARBA" id="ARBA00005820"/>
    </source>
</evidence>
<dbReference type="PROSITE" id="PS51755">
    <property type="entry name" value="OMPR_PHOB"/>
    <property type="match status" value="1"/>
</dbReference>
<gene>
    <name evidence="5" type="ORF">ACFP1K_20480</name>
</gene>
<dbReference type="Gene3D" id="1.25.40.10">
    <property type="entry name" value="Tetratricopeptide repeat domain"/>
    <property type="match status" value="2"/>
</dbReference>
<comment type="caution">
    <text evidence="5">The sequence shown here is derived from an EMBL/GenBank/DDBJ whole genome shotgun (WGS) entry which is preliminary data.</text>
</comment>
<keyword evidence="6" id="KW-1185">Reference proteome</keyword>
<dbReference type="SMART" id="SM00028">
    <property type="entry name" value="TPR"/>
    <property type="match status" value="4"/>
</dbReference>
<dbReference type="SMART" id="SM01043">
    <property type="entry name" value="BTAD"/>
    <property type="match status" value="1"/>
</dbReference>
<dbReference type="SUPFAM" id="SSF46894">
    <property type="entry name" value="C-terminal effector domain of the bipartite response regulators"/>
    <property type="match status" value="1"/>
</dbReference>
<keyword evidence="2 3" id="KW-0238">DNA-binding</keyword>
<dbReference type="SUPFAM" id="SSF52540">
    <property type="entry name" value="P-loop containing nucleoside triphosphate hydrolases"/>
    <property type="match status" value="1"/>
</dbReference>
<dbReference type="InterPro" id="IPR011990">
    <property type="entry name" value="TPR-like_helical_dom_sf"/>
</dbReference>
<dbReference type="Pfam" id="PF00486">
    <property type="entry name" value="Trans_reg_C"/>
    <property type="match status" value="1"/>
</dbReference>
<evidence type="ECO:0000313" key="6">
    <source>
        <dbReference type="Proteomes" id="UP001596137"/>
    </source>
</evidence>
<dbReference type="Pfam" id="PF03704">
    <property type="entry name" value="BTAD"/>
    <property type="match status" value="1"/>
</dbReference>
<dbReference type="InterPro" id="IPR001867">
    <property type="entry name" value="OmpR/PhoB-type_DNA-bd"/>
</dbReference>
<dbReference type="Gene3D" id="3.40.50.300">
    <property type="entry name" value="P-loop containing nucleotide triphosphate hydrolases"/>
    <property type="match status" value="1"/>
</dbReference>
<accession>A0ABW1NKR5</accession>
<evidence type="ECO:0000256" key="3">
    <source>
        <dbReference type="PROSITE-ProRule" id="PRU01091"/>
    </source>
</evidence>
<proteinExistence type="inferred from homology"/>
<dbReference type="CDD" id="cd15831">
    <property type="entry name" value="BTAD"/>
    <property type="match status" value="1"/>
</dbReference>
<evidence type="ECO:0000313" key="5">
    <source>
        <dbReference type="EMBL" id="MFC6083558.1"/>
    </source>
</evidence>
<dbReference type="SUPFAM" id="SSF48452">
    <property type="entry name" value="TPR-like"/>
    <property type="match status" value="3"/>
</dbReference>
<dbReference type="InterPro" id="IPR019734">
    <property type="entry name" value="TPR_rpt"/>
</dbReference>
<dbReference type="PANTHER" id="PTHR47691">
    <property type="entry name" value="REGULATOR-RELATED"/>
    <property type="match status" value="1"/>
</dbReference>
<name>A0ABW1NKR5_9ACTN</name>
<dbReference type="PANTHER" id="PTHR47691:SF3">
    <property type="entry name" value="HTH-TYPE TRANSCRIPTIONAL REGULATOR RV0890C-RELATED"/>
    <property type="match status" value="1"/>
</dbReference>
<dbReference type="SMART" id="SM00862">
    <property type="entry name" value="Trans_reg_C"/>
    <property type="match status" value="1"/>
</dbReference>
<dbReference type="RefSeq" id="WP_380755787.1">
    <property type="nucleotide sequence ID" value="NZ_JBHSRF010000030.1"/>
</dbReference>